<evidence type="ECO:0000256" key="6">
    <source>
        <dbReference type="PIRNR" id="PIRNR000077"/>
    </source>
</evidence>
<keyword evidence="2" id="KW-0813">Transport</keyword>
<evidence type="ECO:0000256" key="4">
    <source>
        <dbReference type="ARBA" id="ARBA00023157"/>
    </source>
</evidence>
<dbReference type="CDD" id="cd02947">
    <property type="entry name" value="TRX_family"/>
    <property type="match status" value="1"/>
</dbReference>
<dbReference type="Proteomes" id="UP000284676">
    <property type="component" value="Unassembled WGS sequence"/>
</dbReference>
<reference evidence="9 10" key="1">
    <citation type="submission" date="2018-08" db="EMBL/GenBank/DDBJ databases">
        <title>A genome reference for cultivated species of the human gut microbiota.</title>
        <authorList>
            <person name="Zou Y."/>
            <person name="Xue W."/>
            <person name="Luo G."/>
        </authorList>
    </citation>
    <scope>NUCLEOTIDE SEQUENCE [LARGE SCALE GENOMIC DNA]</scope>
    <source>
        <strain evidence="9 10">AM25-1</strain>
    </source>
</reference>
<dbReference type="GO" id="GO:0005737">
    <property type="term" value="C:cytoplasm"/>
    <property type="evidence" value="ECO:0007669"/>
    <property type="project" value="TreeGrafter"/>
</dbReference>
<dbReference type="AlphaFoldDB" id="A0A414PQN1"/>
<organism evidence="9 10">
    <name type="scientific">Fusobacterium mortiferum</name>
    <dbReference type="NCBI Taxonomy" id="850"/>
    <lineage>
        <taxon>Bacteria</taxon>
        <taxon>Fusobacteriati</taxon>
        <taxon>Fusobacteriota</taxon>
        <taxon>Fusobacteriia</taxon>
        <taxon>Fusobacteriales</taxon>
        <taxon>Fusobacteriaceae</taxon>
        <taxon>Fusobacterium</taxon>
    </lineage>
</organism>
<dbReference type="EMBL" id="QRHL01000021">
    <property type="protein sequence ID" value="RHF70834.1"/>
    <property type="molecule type" value="Genomic_DNA"/>
</dbReference>
<proteinExistence type="inferred from homology"/>
<dbReference type="RefSeq" id="WP_118234581.1">
    <property type="nucleotide sequence ID" value="NZ_JBQKFG010000025.1"/>
</dbReference>
<dbReference type="InterPro" id="IPR013766">
    <property type="entry name" value="Thioredoxin_domain"/>
</dbReference>
<keyword evidence="4 7" id="KW-1015">Disulfide bond</keyword>
<dbReference type="PANTHER" id="PTHR45663:SF11">
    <property type="entry name" value="GEO12009P1"/>
    <property type="match status" value="1"/>
</dbReference>
<evidence type="ECO:0000259" key="8">
    <source>
        <dbReference type="PROSITE" id="PS51352"/>
    </source>
</evidence>
<comment type="caution">
    <text evidence="9">The sequence shown here is derived from an EMBL/GenBank/DDBJ whole genome shotgun (WGS) entry which is preliminary data.</text>
</comment>
<dbReference type="PIRSF" id="PIRSF000077">
    <property type="entry name" value="Thioredoxin"/>
    <property type="match status" value="1"/>
</dbReference>
<evidence type="ECO:0000256" key="5">
    <source>
        <dbReference type="ARBA" id="ARBA00023284"/>
    </source>
</evidence>
<evidence type="ECO:0000256" key="3">
    <source>
        <dbReference type="ARBA" id="ARBA00022982"/>
    </source>
</evidence>
<evidence type="ECO:0000313" key="9">
    <source>
        <dbReference type="EMBL" id="RHF70834.1"/>
    </source>
</evidence>
<gene>
    <name evidence="9" type="ORF">DW663_09870</name>
</gene>
<keyword evidence="3" id="KW-0249">Electron transport</keyword>
<feature type="domain" description="Thioredoxin" evidence="8">
    <location>
        <begin position="1"/>
        <end position="105"/>
    </location>
</feature>
<dbReference type="Gene3D" id="3.40.30.10">
    <property type="entry name" value="Glutaredoxin"/>
    <property type="match status" value="1"/>
</dbReference>
<dbReference type="InterPro" id="IPR005746">
    <property type="entry name" value="Thioredoxin"/>
</dbReference>
<name>A0A414PQN1_FUSMR</name>
<evidence type="ECO:0000313" key="10">
    <source>
        <dbReference type="Proteomes" id="UP000284676"/>
    </source>
</evidence>
<protein>
    <recommendedName>
        <fullName evidence="6">Thioredoxin</fullName>
    </recommendedName>
</protein>
<evidence type="ECO:0000256" key="1">
    <source>
        <dbReference type="ARBA" id="ARBA00008987"/>
    </source>
</evidence>
<dbReference type="InterPro" id="IPR036249">
    <property type="entry name" value="Thioredoxin-like_sf"/>
</dbReference>
<dbReference type="Pfam" id="PF00085">
    <property type="entry name" value="Thioredoxin"/>
    <property type="match status" value="1"/>
</dbReference>
<dbReference type="GO" id="GO:0015035">
    <property type="term" value="F:protein-disulfide reductase activity"/>
    <property type="evidence" value="ECO:0007669"/>
    <property type="project" value="InterPro"/>
</dbReference>
<feature type="disulfide bond" description="Redox-active" evidence="7">
    <location>
        <begin position="32"/>
        <end position="35"/>
    </location>
</feature>
<dbReference type="SUPFAM" id="SSF52833">
    <property type="entry name" value="Thioredoxin-like"/>
    <property type="match status" value="1"/>
</dbReference>
<dbReference type="PANTHER" id="PTHR45663">
    <property type="entry name" value="GEO12009P1"/>
    <property type="match status" value="1"/>
</dbReference>
<dbReference type="PROSITE" id="PS51352">
    <property type="entry name" value="THIOREDOXIN_2"/>
    <property type="match status" value="1"/>
</dbReference>
<comment type="similarity">
    <text evidence="1 6">Belongs to the thioredoxin family.</text>
</comment>
<evidence type="ECO:0000256" key="7">
    <source>
        <dbReference type="PIRSR" id="PIRSR000077-4"/>
    </source>
</evidence>
<evidence type="ECO:0000256" key="2">
    <source>
        <dbReference type="ARBA" id="ARBA00022448"/>
    </source>
</evidence>
<keyword evidence="5 7" id="KW-0676">Redox-active center</keyword>
<accession>A0A414PQN1</accession>
<sequence>MNTFINLDDTTFVEQLKKEKGLVILNFIADWCGPCKIMSPILEMIAKEECIKIFKVNVDDSPNLAVEFGITSVPVTMFMDGGNKICQINGLKSKEELKEKLYEIR</sequence>